<organism evidence="2 3">
    <name type="scientific">Streptantibioticus parmotrematis</name>
    <dbReference type="NCBI Taxonomy" id="2873249"/>
    <lineage>
        <taxon>Bacteria</taxon>
        <taxon>Bacillati</taxon>
        <taxon>Actinomycetota</taxon>
        <taxon>Actinomycetes</taxon>
        <taxon>Kitasatosporales</taxon>
        <taxon>Streptomycetaceae</taxon>
        <taxon>Streptantibioticus</taxon>
    </lineage>
</organism>
<dbReference type="Gene3D" id="3.20.20.80">
    <property type="entry name" value="Glycosidases"/>
    <property type="match status" value="1"/>
</dbReference>
<name>A0ABS7QWV3_9ACTN</name>
<protein>
    <submittedName>
        <fullName evidence="2">DUF1906 domain-containing protein</fullName>
    </submittedName>
</protein>
<evidence type="ECO:0000313" key="2">
    <source>
        <dbReference type="EMBL" id="MBY8886845.1"/>
    </source>
</evidence>
<keyword evidence="3" id="KW-1185">Reference proteome</keyword>
<feature type="domain" description="Rv2525c-like glycoside hydrolase-like" evidence="1">
    <location>
        <begin position="3"/>
        <end position="211"/>
    </location>
</feature>
<dbReference type="Pfam" id="PF08924">
    <property type="entry name" value="Rv2525c_GlyHyd-like"/>
    <property type="match status" value="1"/>
</dbReference>
<dbReference type="Proteomes" id="UP001198565">
    <property type="component" value="Unassembled WGS sequence"/>
</dbReference>
<sequence length="220" mass="23906">MRAWRSSSPYGAVGVYIGGNARSCAQPRLTRSWVRSVSAMGWKLIPIYVGSQSPCVTAARKRQYAIDPADARIEGTQQAEDAVRAATALGMAAESPVYLDVEAYDTDSASCTDPVLDFTAAWSDTLRDRGYLSGFYSSADSGIEQIEGSRAAGSQDVPDVMWFAHWNVAPTIYGEPALPAGYWRPHRRIHQYTGNTSQTYGGYTLNVDQDLIDAPVAIVP</sequence>
<dbReference type="InterPro" id="IPR017853">
    <property type="entry name" value="GH"/>
</dbReference>
<comment type="caution">
    <text evidence="2">The sequence shown here is derived from an EMBL/GenBank/DDBJ whole genome shotgun (WGS) entry which is preliminary data.</text>
</comment>
<dbReference type="EMBL" id="JAINVZ010000012">
    <property type="protein sequence ID" value="MBY8886845.1"/>
    <property type="molecule type" value="Genomic_DNA"/>
</dbReference>
<evidence type="ECO:0000313" key="3">
    <source>
        <dbReference type="Proteomes" id="UP001198565"/>
    </source>
</evidence>
<evidence type="ECO:0000259" key="1">
    <source>
        <dbReference type="Pfam" id="PF08924"/>
    </source>
</evidence>
<dbReference type="SUPFAM" id="SSF51445">
    <property type="entry name" value="(Trans)glycosidases"/>
    <property type="match status" value="1"/>
</dbReference>
<proteinExistence type="predicted"/>
<reference evidence="2 3" key="1">
    <citation type="submission" date="2021-08" db="EMBL/GenBank/DDBJ databases">
        <title>Streptomyces sp. PTM05 isolated from lichen.</title>
        <authorList>
            <person name="Somphong A."/>
            <person name="Phongsopitanun W."/>
            <person name="Tanasupawat S."/>
        </authorList>
    </citation>
    <scope>NUCLEOTIDE SEQUENCE [LARGE SCALE GENOMIC DNA]</scope>
    <source>
        <strain evidence="2 3">Ptm05</strain>
    </source>
</reference>
<accession>A0ABS7QWV3</accession>
<dbReference type="InterPro" id="IPR015020">
    <property type="entry name" value="Rv2525c-like_Glyco_Hydro-like"/>
</dbReference>
<gene>
    <name evidence="2" type="ORF">K7472_18525</name>
</gene>